<dbReference type="EMBL" id="JAALLH010000001">
    <property type="protein sequence ID" value="NIY65631.1"/>
    <property type="molecule type" value="Genomic_DNA"/>
</dbReference>
<proteinExistence type="predicted"/>
<dbReference type="GO" id="GO:0004674">
    <property type="term" value="F:protein serine/threonine kinase activity"/>
    <property type="evidence" value="ECO:0007669"/>
    <property type="project" value="UniProtKB-KW"/>
</dbReference>
<dbReference type="AlphaFoldDB" id="A0A7X6AXT6"/>
<comment type="caution">
    <text evidence="3">The sequence shown here is derived from an EMBL/GenBank/DDBJ whole genome shotgun (WGS) entry which is preliminary data.</text>
</comment>
<dbReference type="RefSeq" id="WP_167501689.1">
    <property type="nucleotide sequence ID" value="NZ_JAALLH010000001.1"/>
</dbReference>
<keyword evidence="1" id="KW-0723">Serine/threonine-protein kinase</keyword>
<organism evidence="3 4">
    <name type="scientific">Streptomyces malaysiensis</name>
    <dbReference type="NCBI Taxonomy" id="92644"/>
    <lineage>
        <taxon>Bacteria</taxon>
        <taxon>Bacillati</taxon>
        <taxon>Actinomycetota</taxon>
        <taxon>Actinomycetes</taxon>
        <taxon>Kitasatosporales</taxon>
        <taxon>Streptomycetaceae</taxon>
        <taxon>Streptomyces</taxon>
        <taxon>Streptomyces violaceusniger group</taxon>
    </lineage>
</organism>
<evidence type="ECO:0000256" key="1">
    <source>
        <dbReference type="ARBA" id="ARBA00022527"/>
    </source>
</evidence>
<evidence type="ECO:0000313" key="4">
    <source>
        <dbReference type="Proteomes" id="UP000536624"/>
    </source>
</evidence>
<name>A0A7X6AXT6_STRMQ</name>
<keyword evidence="3" id="KW-0808">Transferase</keyword>
<evidence type="ECO:0000259" key="2">
    <source>
        <dbReference type="Pfam" id="PF13581"/>
    </source>
</evidence>
<evidence type="ECO:0000313" key="3">
    <source>
        <dbReference type="EMBL" id="NIY65631.1"/>
    </source>
</evidence>
<dbReference type="Pfam" id="PF13581">
    <property type="entry name" value="HATPase_c_2"/>
    <property type="match status" value="1"/>
</dbReference>
<dbReference type="Proteomes" id="UP000536624">
    <property type="component" value="Unassembled WGS sequence"/>
</dbReference>
<dbReference type="InterPro" id="IPR003594">
    <property type="entry name" value="HATPase_dom"/>
</dbReference>
<feature type="domain" description="Histidine kinase/HSP90-like ATPase" evidence="2">
    <location>
        <begin position="18"/>
        <end position="138"/>
    </location>
</feature>
<keyword evidence="3" id="KW-0418">Kinase</keyword>
<dbReference type="InterPro" id="IPR036890">
    <property type="entry name" value="HATPase_C_sf"/>
</dbReference>
<dbReference type="PANTHER" id="PTHR35526">
    <property type="entry name" value="ANTI-SIGMA-F FACTOR RSBW-RELATED"/>
    <property type="match status" value="1"/>
</dbReference>
<reference evidence="3 4" key="1">
    <citation type="submission" date="2020-02" db="EMBL/GenBank/DDBJ databases">
        <title>Streptomyces malaysiensis DSM14702 (JHCC583434, PFL_A843) Genome sequencing and assembly.</title>
        <authorList>
            <person name="Samborskyy M."/>
        </authorList>
    </citation>
    <scope>NUCLEOTIDE SEQUENCE [LARGE SCALE GENOMIC DNA]</scope>
    <source>
        <strain evidence="3 4">DSM 14702</strain>
    </source>
</reference>
<dbReference type="CDD" id="cd16936">
    <property type="entry name" value="HATPase_RsbW-like"/>
    <property type="match status" value="1"/>
</dbReference>
<dbReference type="InterPro" id="IPR050267">
    <property type="entry name" value="Anti-sigma-factor_SerPK"/>
</dbReference>
<gene>
    <name evidence="3" type="ORF">SMALB_3636</name>
</gene>
<dbReference type="SUPFAM" id="SSF55874">
    <property type="entry name" value="ATPase domain of HSP90 chaperone/DNA topoisomerase II/histidine kinase"/>
    <property type="match status" value="1"/>
</dbReference>
<dbReference type="Gene3D" id="3.30.565.10">
    <property type="entry name" value="Histidine kinase-like ATPase, C-terminal domain"/>
    <property type="match status" value="1"/>
</dbReference>
<accession>A0A7X6AXT6</accession>
<dbReference type="PANTHER" id="PTHR35526:SF3">
    <property type="entry name" value="ANTI-SIGMA-F FACTOR RSBW"/>
    <property type="match status" value="1"/>
</dbReference>
<protein>
    <submittedName>
        <fullName evidence="3">Signal transduction histidine kinase</fullName>
    </submittedName>
</protein>
<sequence length="174" mass="18745">MPSVSDGSDQTEFAVCAFSADSRSVSDARRFTRFTLGSWGLEPLIDTVVVIVSELLANALRHGRLRTCGSHGSPRPLWVGLLRGETTVLCTVADQSPDIPVLRRAGSFAQTGRGLQIIESLSAAWGWTDPNADGKAVWAAVPVAKRAGTPTKDSHPQTLGCGELLHRDWPKLRE</sequence>